<dbReference type="AlphaFoldDB" id="A0A6A6NTX7"/>
<dbReference type="OrthoDB" id="507128at2759"/>
<feature type="domain" description="Pyrroloquinoline quinone-dependent pyranose dehydrogenase beta-propeller" evidence="2">
    <location>
        <begin position="31"/>
        <end position="421"/>
    </location>
</feature>
<evidence type="ECO:0000259" key="2">
    <source>
        <dbReference type="Pfam" id="PF22807"/>
    </source>
</evidence>
<dbReference type="PANTHER" id="PTHR47572">
    <property type="entry name" value="LIPOPROTEIN-RELATED"/>
    <property type="match status" value="1"/>
</dbReference>
<proteinExistence type="predicted"/>
<dbReference type="InterPro" id="IPR011042">
    <property type="entry name" value="6-blade_b-propeller_TolB-like"/>
</dbReference>
<protein>
    <submittedName>
        <fullName evidence="3">Soluble quino protein glucose/sorbosone dehydrogenase</fullName>
    </submittedName>
</protein>
<feature type="chain" id="PRO_5025602268" evidence="1">
    <location>
        <begin position="19"/>
        <end position="462"/>
    </location>
</feature>
<keyword evidence="4" id="KW-1185">Reference proteome</keyword>
<accession>A0A6A6NTX7</accession>
<name>A0A6A6NTX7_9PEZI</name>
<dbReference type="InterPro" id="IPR051262">
    <property type="entry name" value="SMP-30/CGR1_Lactonase"/>
</dbReference>
<evidence type="ECO:0000256" key="1">
    <source>
        <dbReference type="SAM" id="SignalP"/>
    </source>
</evidence>
<dbReference type="Proteomes" id="UP000799766">
    <property type="component" value="Unassembled WGS sequence"/>
</dbReference>
<dbReference type="EMBL" id="MU001688">
    <property type="protein sequence ID" value="KAF2455199.1"/>
    <property type="molecule type" value="Genomic_DNA"/>
</dbReference>
<dbReference type="Gene3D" id="2.120.10.30">
    <property type="entry name" value="TolB, C-terminal domain"/>
    <property type="match status" value="1"/>
</dbReference>
<dbReference type="SUPFAM" id="SSF50952">
    <property type="entry name" value="Soluble quinoprotein glucose dehydrogenase"/>
    <property type="match status" value="1"/>
</dbReference>
<evidence type="ECO:0000313" key="3">
    <source>
        <dbReference type="EMBL" id="KAF2455199.1"/>
    </source>
</evidence>
<dbReference type="PANTHER" id="PTHR47572:SF4">
    <property type="entry name" value="LACTONASE DRP35"/>
    <property type="match status" value="1"/>
</dbReference>
<evidence type="ECO:0000313" key="4">
    <source>
        <dbReference type="Proteomes" id="UP000799766"/>
    </source>
</evidence>
<dbReference type="InterPro" id="IPR054539">
    <property type="entry name" value="Beta-prop_PDH"/>
</dbReference>
<organism evidence="3 4">
    <name type="scientific">Lineolata rhizophorae</name>
    <dbReference type="NCBI Taxonomy" id="578093"/>
    <lineage>
        <taxon>Eukaryota</taxon>
        <taxon>Fungi</taxon>
        <taxon>Dikarya</taxon>
        <taxon>Ascomycota</taxon>
        <taxon>Pezizomycotina</taxon>
        <taxon>Dothideomycetes</taxon>
        <taxon>Dothideomycetes incertae sedis</taxon>
        <taxon>Lineolatales</taxon>
        <taxon>Lineolataceae</taxon>
        <taxon>Lineolata</taxon>
    </lineage>
</organism>
<feature type="signal peptide" evidence="1">
    <location>
        <begin position="1"/>
        <end position="18"/>
    </location>
</feature>
<gene>
    <name evidence="3" type="ORF">BDY21DRAFT_290276</name>
</gene>
<dbReference type="InterPro" id="IPR011041">
    <property type="entry name" value="Quinoprot_gluc/sorb_DH_b-prop"/>
</dbReference>
<sequence length="462" mass="48683">MIGRLVIALAALQARALAQSCPSLTANYPSPSVADGFDARLIVQDLTKPRGMVFDHEGNLLVVESGKGITAMSLSYGDGSCVSVQEKKTIVSDTSLNHGIELSSDGNTLYASNSDMVFSFDYDAGSMTNTSSGKAIVTGMASDDLVTRTLLIPRSADDKLLVSRGGDDNMDFGTVDLDSGRSQIRIFDLGGDDAVDYLEGEVLGWGLRNSVGVGENPRDGGIWSVENSVDDIERDGESIHADNPAEELNYHGILSDDDDDNAYLGANYGFPLCYAAWDVSEIPGGDGLSVGDQFAIGEENATVNDPFCAQDRQAPRLVFTAHTAPLDIKFDSQGDNAYISFHGSWNSPDPVGYRLSVVPFGPSGQPTAPSTSTTAARPILSNEDLDSCPDDCFRPAGLAWDNAGRLYMTSDSTGEIYVLVRADGAPVDANRESGAGAAVGGRRSAWAVAVVAGAAGVAAWFM</sequence>
<keyword evidence="1" id="KW-0732">Signal</keyword>
<reference evidence="3" key="1">
    <citation type="journal article" date="2020" name="Stud. Mycol.">
        <title>101 Dothideomycetes genomes: a test case for predicting lifestyles and emergence of pathogens.</title>
        <authorList>
            <person name="Haridas S."/>
            <person name="Albert R."/>
            <person name="Binder M."/>
            <person name="Bloem J."/>
            <person name="Labutti K."/>
            <person name="Salamov A."/>
            <person name="Andreopoulos B."/>
            <person name="Baker S."/>
            <person name="Barry K."/>
            <person name="Bills G."/>
            <person name="Bluhm B."/>
            <person name="Cannon C."/>
            <person name="Castanera R."/>
            <person name="Culley D."/>
            <person name="Daum C."/>
            <person name="Ezra D."/>
            <person name="Gonzalez J."/>
            <person name="Henrissat B."/>
            <person name="Kuo A."/>
            <person name="Liang C."/>
            <person name="Lipzen A."/>
            <person name="Lutzoni F."/>
            <person name="Magnuson J."/>
            <person name="Mondo S."/>
            <person name="Nolan M."/>
            <person name="Ohm R."/>
            <person name="Pangilinan J."/>
            <person name="Park H.-J."/>
            <person name="Ramirez L."/>
            <person name="Alfaro M."/>
            <person name="Sun H."/>
            <person name="Tritt A."/>
            <person name="Yoshinaga Y."/>
            <person name="Zwiers L.-H."/>
            <person name="Turgeon B."/>
            <person name="Goodwin S."/>
            <person name="Spatafora J."/>
            <person name="Crous P."/>
            <person name="Grigoriev I."/>
        </authorList>
    </citation>
    <scope>NUCLEOTIDE SEQUENCE</scope>
    <source>
        <strain evidence="3">ATCC 16933</strain>
    </source>
</reference>
<dbReference type="Pfam" id="PF22807">
    <property type="entry name" value="TrAA12"/>
    <property type="match status" value="1"/>
</dbReference>